<name>A0A0D0ZS84_CLOBO</name>
<dbReference type="PATRIC" id="fig|1379739.3.peg.219"/>
<reference evidence="1 2" key="1">
    <citation type="submission" date="2014-06" db="EMBL/GenBank/DDBJ databases">
        <title>Genome characterization of distinct group I Clostridium botulinum lineages.</title>
        <authorList>
            <person name="Giordani F."/>
            <person name="Anselmo A."/>
            <person name="Fillo S."/>
            <person name="Palozzi A.M."/>
            <person name="Fortunato A."/>
            <person name="Gentile B."/>
            <person name="Ciammaruconi A."/>
            <person name="Anniballi F."/>
            <person name="De Medici D."/>
            <person name="Lista F."/>
        </authorList>
    </citation>
    <scope>NUCLEOTIDE SEQUENCE [LARGE SCALE GENOMIC DNA]</scope>
    <source>
        <strain evidence="1 2">B2 450</strain>
        <plasmid evidence="1">p_B2_450</plasmid>
    </source>
</reference>
<evidence type="ECO:0000313" key="1">
    <source>
        <dbReference type="EMBL" id="KIS21703.1"/>
    </source>
</evidence>
<keyword evidence="1" id="KW-0614">Plasmid</keyword>
<accession>A0A0D0ZS84</accession>
<organism evidence="1 2">
    <name type="scientific">Clostridium botulinum B2 450</name>
    <dbReference type="NCBI Taxonomy" id="1379739"/>
    <lineage>
        <taxon>Bacteria</taxon>
        <taxon>Bacillati</taxon>
        <taxon>Bacillota</taxon>
        <taxon>Clostridia</taxon>
        <taxon>Eubacteriales</taxon>
        <taxon>Clostridiaceae</taxon>
        <taxon>Clostridium</taxon>
    </lineage>
</organism>
<dbReference type="RefSeq" id="WP_043032761.1">
    <property type="nucleotide sequence ID" value="NZ_JXSU01000010.1"/>
</dbReference>
<geneLocation type="plasmid" evidence="1">
    <name>p_B2_450</name>
</geneLocation>
<dbReference type="OrthoDB" id="1940641at2"/>
<dbReference type="HOGENOM" id="CLU_195123_0_0_9"/>
<dbReference type="Proteomes" id="UP000032250">
    <property type="component" value="Unassembled WGS sequence"/>
</dbReference>
<protein>
    <submittedName>
        <fullName evidence="1">Uncharacterized protein</fullName>
    </submittedName>
</protein>
<evidence type="ECO:0000313" key="2">
    <source>
        <dbReference type="Proteomes" id="UP000032250"/>
    </source>
</evidence>
<dbReference type="EMBL" id="JXSU01000010">
    <property type="protein sequence ID" value="KIS21703.1"/>
    <property type="molecule type" value="Genomic_DNA"/>
</dbReference>
<gene>
    <name evidence="1" type="ORF">N495_20120</name>
</gene>
<sequence length="81" mass="9639">MYNNRFCYRIAKEAEIGWDQELKDYCEAYIETTMQTKKAIPEELKSDIAENLKIGLAGQLDTNRKYLEFITPEEYDQYVED</sequence>
<dbReference type="AlphaFoldDB" id="A0A0D0ZS84"/>
<comment type="caution">
    <text evidence="1">The sequence shown here is derived from an EMBL/GenBank/DDBJ whole genome shotgun (WGS) entry which is preliminary data.</text>
</comment>
<proteinExistence type="predicted"/>